<proteinExistence type="predicted"/>
<dbReference type="AlphaFoldDB" id="A0A4Y2C0E5"/>
<organism evidence="1 2">
    <name type="scientific">Araneus ventricosus</name>
    <name type="common">Orbweaver spider</name>
    <name type="synonym">Epeira ventricosa</name>
    <dbReference type="NCBI Taxonomy" id="182803"/>
    <lineage>
        <taxon>Eukaryota</taxon>
        <taxon>Metazoa</taxon>
        <taxon>Ecdysozoa</taxon>
        <taxon>Arthropoda</taxon>
        <taxon>Chelicerata</taxon>
        <taxon>Arachnida</taxon>
        <taxon>Araneae</taxon>
        <taxon>Araneomorphae</taxon>
        <taxon>Entelegynae</taxon>
        <taxon>Araneoidea</taxon>
        <taxon>Araneidae</taxon>
        <taxon>Araneus</taxon>
    </lineage>
</organism>
<gene>
    <name evidence="1" type="ORF">AVEN_118962_1</name>
</gene>
<evidence type="ECO:0000313" key="1">
    <source>
        <dbReference type="EMBL" id="GBL96844.1"/>
    </source>
</evidence>
<dbReference type="EMBL" id="BGPR01000124">
    <property type="protein sequence ID" value="GBL96844.1"/>
    <property type="molecule type" value="Genomic_DNA"/>
</dbReference>
<sequence length="154" mass="16883">AFGSDVQIVPTSMEEKRGSRIGQYRGCRSGDPTSLIPGDECVPLCPLLRGVLHCHTRTKPLNSRALVGPYRPIIFPALKSALSDITSERAHQTGVKAVKNFLQSLDTDFYQDGFSKLISGTTNVSMSVANTWKNTKSLYFVMPLYISVCNKASL</sequence>
<feature type="non-terminal residue" evidence="1">
    <location>
        <position position="1"/>
    </location>
</feature>
<comment type="caution">
    <text evidence="1">The sequence shown here is derived from an EMBL/GenBank/DDBJ whole genome shotgun (WGS) entry which is preliminary data.</text>
</comment>
<reference evidence="1 2" key="1">
    <citation type="journal article" date="2019" name="Sci. Rep.">
        <title>Orb-weaving spider Araneus ventricosus genome elucidates the spidroin gene catalogue.</title>
        <authorList>
            <person name="Kono N."/>
            <person name="Nakamura H."/>
            <person name="Ohtoshi R."/>
            <person name="Moran D.A.P."/>
            <person name="Shinohara A."/>
            <person name="Yoshida Y."/>
            <person name="Fujiwara M."/>
            <person name="Mori M."/>
            <person name="Tomita M."/>
            <person name="Arakawa K."/>
        </authorList>
    </citation>
    <scope>NUCLEOTIDE SEQUENCE [LARGE SCALE GENOMIC DNA]</scope>
</reference>
<protein>
    <submittedName>
        <fullName evidence="1">Uncharacterized protein</fullName>
    </submittedName>
</protein>
<evidence type="ECO:0000313" key="2">
    <source>
        <dbReference type="Proteomes" id="UP000499080"/>
    </source>
</evidence>
<keyword evidence="2" id="KW-1185">Reference proteome</keyword>
<accession>A0A4Y2C0E5</accession>
<dbReference type="Proteomes" id="UP000499080">
    <property type="component" value="Unassembled WGS sequence"/>
</dbReference>
<name>A0A4Y2C0E5_ARAVE</name>